<proteinExistence type="predicted"/>
<dbReference type="Proteomes" id="UP000029033">
    <property type="component" value="Unassembled WGS sequence"/>
</dbReference>
<dbReference type="InterPro" id="IPR011050">
    <property type="entry name" value="Pectin_lyase_fold/virulence"/>
</dbReference>
<protein>
    <submittedName>
        <fullName evidence="3">Phage T7 tail fiber family protein</fullName>
    </submittedName>
</protein>
<evidence type="ECO:0000259" key="1">
    <source>
        <dbReference type="Pfam" id="PF12708"/>
    </source>
</evidence>
<evidence type="ECO:0000313" key="4">
    <source>
        <dbReference type="Proteomes" id="UP000029033"/>
    </source>
</evidence>
<dbReference type="SMART" id="SM00710">
    <property type="entry name" value="PbH1"/>
    <property type="match status" value="6"/>
</dbReference>
<dbReference type="EMBL" id="JGZO01000006">
    <property type="protein sequence ID" value="KFI94670.1"/>
    <property type="molecule type" value="Genomic_DNA"/>
</dbReference>
<keyword evidence="4" id="KW-1185">Reference proteome</keyword>
<dbReference type="Pfam" id="PF12708">
    <property type="entry name" value="Pect-lyase_RHGA_epim"/>
    <property type="match status" value="1"/>
</dbReference>
<dbReference type="Gene3D" id="2.160.20.10">
    <property type="entry name" value="Single-stranded right-handed beta-helix, Pectin lyase-like"/>
    <property type="match status" value="2"/>
</dbReference>
<dbReference type="AlphaFoldDB" id="A0A087DGM0"/>
<gene>
    <name evidence="3" type="ORF">BSCA_0722</name>
</gene>
<dbReference type="InterPro" id="IPR024535">
    <property type="entry name" value="RHGA/B-epi-like_pectate_lyase"/>
</dbReference>
<accession>A0A087DGM0</accession>
<dbReference type="eggNOG" id="COG5434">
    <property type="taxonomic scope" value="Bacteria"/>
</dbReference>
<reference evidence="3 4" key="1">
    <citation type="submission" date="2014-03" db="EMBL/GenBank/DDBJ databases">
        <title>Genomics of Bifidobacteria.</title>
        <authorList>
            <person name="Ventura M."/>
            <person name="Milani C."/>
            <person name="Lugli G.A."/>
        </authorList>
    </citation>
    <scope>NUCLEOTIDE SEQUENCE [LARGE SCALE GENOMIC DNA]</scope>
    <source>
        <strain evidence="3 4">LMG 21589</strain>
    </source>
</reference>
<sequence length="731" mass="78684">MIGEDIVDLREGIDPGPMGPVGPQGPMAAETATQDEAVAGFVAGEETATSLAVFTRADRVYDTVAAMKADRLLRAGMGARTRGYYTPGDGGAGMYKIADEPMHDASDIRDMRLVSGRYATLLDADNIRKLGAKGDGASDDTLAFQGAAKAGLPCLYVPEGVYVLSDTIRFTSPVRLVGAGSNLSVLRTELDLPVQVDKAKLILCGSDTLIAHLGFRLHNPGDYAIGVYHGSHDVTVTRCHAISGALVQANADKWLTVRPDGAEITGSMCERITVSHNRCDSFGDGTEKKPSAQAAINLKYCSNSTVESNVIDNALLKWSGIQWWGGDADPKKYDPALPVDSAQLARSVPKPCHDIRIVRNTVRNCGGSGIWGTWTRGVLVEGNTVSDCWDNNIGNEGNDRMTTVNNRVMSTNGVCCYAVAWRVDEQIVANNTFEGGGDRPCTFMVSFSNPLPWDSSCPTGVLEGNTFVSTGSANWSLEIGDSLNLHMISGNTFRDSCLRLACDTPSMGVSIHDNVFLYQRHYGPLSDTWYPSNQDGHPSIHAYAILEIGSARGGRVSVKGNRIVDNAARTDSMPCILVAPLYGDDTRDAATDNQIVLEGNIVRNALPAAQSGPAYALLTKSDGGVKSVLVEGNVADVHGPAVYQWVDHVADKPNSAKTSEVVYQMGFNRKANHRDPYWMSYASVKKEYAHMANCLIPINNSTTGSGQGALDYNLVWISWQRTTFKIPLTMI</sequence>
<evidence type="ECO:0000313" key="3">
    <source>
        <dbReference type="EMBL" id="KFI94670.1"/>
    </source>
</evidence>
<feature type="domain" description="Right handed beta helix" evidence="2">
    <location>
        <begin position="354"/>
        <end position="437"/>
    </location>
</feature>
<dbReference type="InterPro" id="IPR006626">
    <property type="entry name" value="PbH1"/>
</dbReference>
<dbReference type="Pfam" id="PF13229">
    <property type="entry name" value="Beta_helix"/>
    <property type="match status" value="1"/>
</dbReference>
<evidence type="ECO:0000259" key="2">
    <source>
        <dbReference type="Pfam" id="PF13229"/>
    </source>
</evidence>
<organism evidence="3 4">
    <name type="scientific">Bifidobacterium scardovii</name>
    <dbReference type="NCBI Taxonomy" id="158787"/>
    <lineage>
        <taxon>Bacteria</taxon>
        <taxon>Bacillati</taxon>
        <taxon>Actinomycetota</taxon>
        <taxon>Actinomycetes</taxon>
        <taxon>Bifidobacteriales</taxon>
        <taxon>Bifidobacteriaceae</taxon>
        <taxon>Bifidobacterium</taxon>
    </lineage>
</organism>
<feature type="domain" description="Rhamnogalacturonase A/B/Epimerase-like pectate lyase" evidence="1">
    <location>
        <begin position="126"/>
        <end position="188"/>
    </location>
</feature>
<dbReference type="InterPro" id="IPR039448">
    <property type="entry name" value="Beta_helix"/>
</dbReference>
<name>A0A087DGM0_9BIFI</name>
<dbReference type="STRING" id="158787.BSCA_0722"/>
<comment type="caution">
    <text evidence="3">The sequence shown here is derived from an EMBL/GenBank/DDBJ whole genome shotgun (WGS) entry which is preliminary data.</text>
</comment>
<dbReference type="SUPFAM" id="SSF51126">
    <property type="entry name" value="Pectin lyase-like"/>
    <property type="match status" value="1"/>
</dbReference>
<dbReference type="InterPro" id="IPR012334">
    <property type="entry name" value="Pectin_lyas_fold"/>
</dbReference>